<feature type="chain" id="PRO_5016753357" description="Cobalt/nickel transport protein" evidence="2">
    <location>
        <begin position="22"/>
        <end position="114"/>
    </location>
</feature>
<name>A0A366HPD4_9BACT</name>
<keyword evidence="1" id="KW-0472">Membrane</keyword>
<feature type="transmembrane region" description="Helical" evidence="1">
    <location>
        <begin position="77"/>
        <end position="101"/>
    </location>
</feature>
<evidence type="ECO:0000256" key="2">
    <source>
        <dbReference type="SAM" id="SignalP"/>
    </source>
</evidence>
<protein>
    <recommendedName>
        <fullName evidence="5">Cobalt/nickel transport protein</fullName>
    </recommendedName>
</protein>
<evidence type="ECO:0000313" key="3">
    <source>
        <dbReference type="EMBL" id="RBP44445.1"/>
    </source>
</evidence>
<gene>
    <name evidence="3" type="ORF">DES53_104265</name>
</gene>
<dbReference type="RefSeq" id="WP_113958850.1">
    <property type="nucleotide sequence ID" value="NZ_QNRR01000004.1"/>
</dbReference>
<sequence>MNRKNFMRTLLFTCWLPLVCAGLGAVQLADNAAYAHHKSLGWETPVADSAEAQPSMPADEPTIPDASLPARYHLEGAIFGFFSGAIISLLAATVAGSMGPLPKPALKRSRKVMA</sequence>
<dbReference type="AlphaFoldDB" id="A0A366HPD4"/>
<dbReference type="Proteomes" id="UP000253426">
    <property type="component" value="Unassembled WGS sequence"/>
</dbReference>
<accession>A0A366HPD4</accession>
<evidence type="ECO:0008006" key="5">
    <source>
        <dbReference type="Google" id="ProtNLM"/>
    </source>
</evidence>
<evidence type="ECO:0000313" key="4">
    <source>
        <dbReference type="Proteomes" id="UP000253426"/>
    </source>
</evidence>
<evidence type="ECO:0000256" key="1">
    <source>
        <dbReference type="SAM" id="Phobius"/>
    </source>
</evidence>
<dbReference type="EMBL" id="QNRR01000004">
    <property type="protein sequence ID" value="RBP44445.1"/>
    <property type="molecule type" value="Genomic_DNA"/>
</dbReference>
<feature type="signal peptide" evidence="2">
    <location>
        <begin position="1"/>
        <end position="21"/>
    </location>
</feature>
<keyword evidence="1" id="KW-0812">Transmembrane</keyword>
<keyword evidence="1" id="KW-1133">Transmembrane helix</keyword>
<organism evidence="3 4">
    <name type="scientific">Roseimicrobium gellanilyticum</name>
    <dbReference type="NCBI Taxonomy" id="748857"/>
    <lineage>
        <taxon>Bacteria</taxon>
        <taxon>Pseudomonadati</taxon>
        <taxon>Verrucomicrobiota</taxon>
        <taxon>Verrucomicrobiia</taxon>
        <taxon>Verrucomicrobiales</taxon>
        <taxon>Verrucomicrobiaceae</taxon>
        <taxon>Roseimicrobium</taxon>
    </lineage>
</organism>
<proteinExistence type="predicted"/>
<keyword evidence="4" id="KW-1185">Reference proteome</keyword>
<reference evidence="3 4" key="1">
    <citation type="submission" date="2018-06" db="EMBL/GenBank/DDBJ databases">
        <title>Genomic Encyclopedia of Type Strains, Phase IV (KMG-IV): sequencing the most valuable type-strain genomes for metagenomic binning, comparative biology and taxonomic classification.</title>
        <authorList>
            <person name="Goeker M."/>
        </authorList>
    </citation>
    <scope>NUCLEOTIDE SEQUENCE [LARGE SCALE GENOMIC DNA]</scope>
    <source>
        <strain evidence="3 4">DSM 25532</strain>
    </source>
</reference>
<comment type="caution">
    <text evidence="3">The sequence shown here is derived from an EMBL/GenBank/DDBJ whole genome shotgun (WGS) entry which is preliminary data.</text>
</comment>
<keyword evidence="2" id="KW-0732">Signal</keyword>